<dbReference type="OrthoDB" id="439921at2759"/>
<dbReference type="GO" id="GO:0006552">
    <property type="term" value="P:L-leucine catabolic process"/>
    <property type="evidence" value="ECO:0007669"/>
    <property type="project" value="UniProtKB-UniPathway"/>
</dbReference>
<evidence type="ECO:0000256" key="3">
    <source>
        <dbReference type="ARBA" id="ARBA00026116"/>
    </source>
</evidence>
<dbReference type="Gene3D" id="3.90.226.10">
    <property type="entry name" value="2-enoyl-CoA Hydratase, Chain A, domain 1"/>
    <property type="match status" value="2"/>
</dbReference>
<reference evidence="11" key="1">
    <citation type="submission" date="2025-08" db="UniProtKB">
        <authorList>
            <consortium name="RefSeq"/>
        </authorList>
    </citation>
    <scope>IDENTIFICATION</scope>
    <source>
        <tissue evidence="11">Gonads</tissue>
    </source>
</reference>
<comment type="similarity">
    <text evidence="1">Belongs to the AccD/PCCB family.</text>
</comment>
<feature type="domain" description="CoA carboxyltransferase C-terminal" evidence="9">
    <location>
        <begin position="316"/>
        <end position="562"/>
    </location>
</feature>
<evidence type="ECO:0000313" key="10">
    <source>
        <dbReference type="Proteomes" id="UP000085678"/>
    </source>
</evidence>
<dbReference type="GO" id="GO:0004485">
    <property type="term" value="F:methylcrotonoyl-CoA carboxylase activity"/>
    <property type="evidence" value="ECO:0007669"/>
    <property type="project" value="UniProtKB-EC"/>
</dbReference>
<comment type="pathway">
    <text evidence="2">Amino-acid degradation; L-leucine degradation; (S)-3-hydroxy-3-methylglutaryl-CoA from 3-isovaleryl-CoA: step 2/3.</text>
</comment>
<dbReference type="RefSeq" id="XP_013386669.1">
    <property type="nucleotide sequence ID" value="XM_013531215.1"/>
</dbReference>
<organism evidence="10 11">
    <name type="scientific">Lingula anatina</name>
    <name type="common">Brachiopod</name>
    <name type="synonym">Lingula unguis</name>
    <dbReference type="NCBI Taxonomy" id="7574"/>
    <lineage>
        <taxon>Eukaryota</taxon>
        <taxon>Metazoa</taxon>
        <taxon>Spiralia</taxon>
        <taxon>Lophotrochozoa</taxon>
        <taxon>Brachiopoda</taxon>
        <taxon>Linguliformea</taxon>
        <taxon>Lingulata</taxon>
        <taxon>Lingulida</taxon>
        <taxon>Linguloidea</taxon>
        <taxon>Lingulidae</taxon>
        <taxon>Lingula</taxon>
    </lineage>
</organism>
<dbReference type="AlphaFoldDB" id="A0A1S3HNQ9"/>
<dbReference type="PANTHER" id="PTHR22855:SF13">
    <property type="entry name" value="METHYLCROTONOYL-COA CARBOXYLASE BETA CHAIN, MITOCHONDRIAL"/>
    <property type="match status" value="1"/>
</dbReference>
<evidence type="ECO:0000256" key="6">
    <source>
        <dbReference type="ARBA" id="ARBA00031404"/>
    </source>
</evidence>
<gene>
    <name evidence="11" type="primary">LOC106156099</name>
</gene>
<dbReference type="GeneID" id="106156099"/>
<accession>A0A1S3HNQ9</accession>
<evidence type="ECO:0000256" key="1">
    <source>
        <dbReference type="ARBA" id="ARBA00006102"/>
    </source>
</evidence>
<dbReference type="GO" id="GO:0005739">
    <property type="term" value="C:mitochondrion"/>
    <property type="evidence" value="ECO:0007669"/>
    <property type="project" value="TreeGrafter"/>
</dbReference>
<sequence length="570" mass="62543">MACIKRACCRGIWARAHQMRLTSTMSRVYGQSFTKCWEDRMEPVGSKPDTECVRYKENHEHMSSLVTQLKREVRKITKGGNVTSRVSSLLPRERIDQLLDPGSPFLEFSQLAGYNLYGTEQLPAGGIITGIGIVSGLKCLVVANDYTVKAGAFYPITVKKLLRAQDIARENRLPCVYLLHSGGINLQRQGDVYPDGQHFGKIFYNQALMSAQGIPQVAVVMGNCTGGSSIMAAMSDENIVVKGQTSYLAGPSLVESVIGEKVSAEDLGGAEIMCRYSGVADYFAEDDLHALHRVRRIIRNLNFTTNPQVALTKPEPPLHSAQELYGIVEADNKKMYDAREVIARIVDGSRFDEFKAMYGDTLVCGFARLWGFPVGILGNNGVLFSESALKGAHFIQLCCQRRIPLTFLQNITGFMVGQEAEAQGISKHGAKMLTAVAFASVPKLSVIIGGAYGAGNYAMCGRAYGPRFVYAWPNSRLSAMGGEQAASVLAQIAKEQKLRRGEELTLEEEQAIKDPILKKYEVEGSPYYASSRLWDDGVIDPVDTRNVLGLSLSAALQAEQANTRFGIFRM</sequence>
<dbReference type="InterPro" id="IPR034733">
    <property type="entry name" value="AcCoA_carboxyl_beta"/>
</dbReference>
<feature type="domain" description="CoA carboxyltransferase N-terminal" evidence="8">
    <location>
        <begin position="48"/>
        <end position="313"/>
    </location>
</feature>
<dbReference type="UniPathway" id="UPA00363">
    <property type="reaction ID" value="UER00861"/>
</dbReference>
<keyword evidence="10" id="KW-1185">Reference proteome</keyword>
<evidence type="ECO:0000313" key="11">
    <source>
        <dbReference type="RefSeq" id="XP_013386669.1"/>
    </source>
</evidence>
<dbReference type="PROSITE" id="PS50989">
    <property type="entry name" value="COA_CT_CTER"/>
    <property type="match status" value="1"/>
</dbReference>
<dbReference type="FunFam" id="3.90.226.10:FF:000046">
    <property type="entry name" value="Geranyl-CoA carboxylase beta subunit"/>
    <property type="match status" value="1"/>
</dbReference>
<dbReference type="InterPro" id="IPR045190">
    <property type="entry name" value="MCCB/AccD1-like"/>
</dbReference>
<evidence type="ECO:0000256" key="7">
    <source>
        <dbReference type="ARBA" id="ARBA00052347"/>
    </source>
</evidence>
<dbReference type="SUPFAM" id="SSF52096">
    <property type="entry name" value="ClpP/crotonase"/>
    <property type="match status" value="2"/>
</dbReference>
<dbReference type="EC" id="6.4.1.4" evidence="3"/>
<name>A0A1S3HNQ9_LINAN</name>
<dbReference type="STRING" id="7574.A0A1S3HNQ9"/>
<protein>
    <recommendedName>
        <fullName evidence="3">methylcrotonoyl-CoA carboxylase</fullName>
        <ecNumber evidence="3">6.4.1.4</ecNumber>
    </recommendedName>
    <alternativeName>
        <fullName evidence="6">3-methylcrotonyl-CoA carboxylase 2</fullName>
    </alternativeName>
    <alternativeName>
        <fullName evidence="4">3-methylcrotonyl-CoA carboxylase non-biotin-containing subunit</fullName>
    </alternativeName>
    <alternativeName>
        <fullName evidence="5">3-methylcrotonyl-CoA:carbon dioxide ligase subunit beta</fullName>
    </alternativeName>
</protein>
<dbReference type="PANTHER" id="PTHR22855">
    <property type="entry name" value="ACETYL, PROPIONYL, PYRUVATE, AND GLUTACONYL CARBOXYLASE-RELATED"/>
    <property type="match status" value="1"/>
</dbReference>
<dbReference type="InParanoid" id="A0A1S3HNQ9"/>
<evidence type="ECO:0000256" key="5">
    <source>
        <dbReference type="ARBA" id="ARBA00031237"/>
    </source>
</evidence>
<evidence type="ECO:0000256" key="2">
    <source>
        <dbReference type="ARBA" id="ARBA00025711"/>
    </source>
</evidence>
<evidence type="ECO:0000259" key="8">
    <source>
        <dbReference type="PROSITE" id="PS50980"/>
    </source>
</evidence>
<dbReference type="GO" id="GO:1905202">
    <property type="term" value="C:methylcrotonoyl-CoA carboxylase complex"/>
    <property type="evidence" value="ECO:0007669"/>
    <property type="project" value="TreeGrafter"/>
</dbReference>
<dbReference type="InterPro" id="IPR011762">
    <property type="entry name" value="COA_CT_N"/>
</dbReference>
<dbReference type="PROSITE" id="PS50980">
    <property type="entry name" value="COA_CT_NTER"/>
    <property type="match status" value="1"/>
</dbReference>
<dbReference type="InterPro" id="IPR029045">
    <property type="entry name" value="ClpP/crotonase-like_dom_sf"/>
</dbReference>
<evidence type="ECO:0000259" key="9">
    <source>
        <dbReference type="PROSITE" id="PS50989"/>
    </source>
</evidence>
<dbReference type="FunFam" id="3.90.226.10:FF:000004">
    <property type="entry name" value="Methylcrotonoyl-CoA carboxylase beta chain"/>
    <property type="match status" value="1"/>
</dbReference>
<dbReference type="KEGG" id="lak:106156099"/>
<dbReference type="Pfam" id="PF01039">
    <property type="entry name" value="Carboxyl_trans"/>
    <property type="match status" value="1"/>
</dbReference>
<dbReference type="InterPro" id="IPR011763">
    <property type="entry name" value="COA_CT_C"/>
</dbReference>
<proteinExistence type="inferred from homology"/>
<comment type="catalytic activity">
    <reaction evidence="7">
        <text>3-methylbut-2-enoyl-CoA + hydrogencarbonate + ATP = 3-methyl-(2E)-glutaconyl-CoA + ADP + phosphate + H(+)</text>
        <dbReference type="Rhea" id="RHEA:13589"/>
        <dbReference type="ChEBI" id="CHEBI:15378"/>
        <dbReference type="ChEBI" id="CHEBI:17544"/>
        <dbReference type="ChEBI" id="CHEBI:30616"/>
        <dbReference type="ChEBI" id="CHEBI:43474"/>
        <dbReference type="ChEBI" id="CHEBI:57344"/>
        <dbReference type="ChEBI" id="CHEBI:57346"/>
        <dbReference type="ChEBI" id="CHEBI:456216"/>
        <dbReference type="EC" id="6.4.1.4"/>
    </reaction>
</comment>
<dbReference type="Proteomes" id="UP000085678">
    <property type="component" value="Unplaced"/>
</dbReference>
<evidence type="ECO:0000256" key="4">
    <source>
        <dbReference type="ARBA" id="ARBA00031109"/>
    </source>
</evidence>